<dbReference type="Gene3D" id="3.40.10.10">
    <property type="entry name" value="DNA Methylphosphotriester Repair Domain"/>
    <property type="match status" value="1"/>
</dbReference>
<dbReference type="InterPro" id="IPR018062">
    <property type="entry name" value="HTH_AraC-typ_CS"/>
</dbReference>
<dbReference type="SUPFAM" id="SSF57884">
    <property type="entry name" value="Ada DNA repair protein, N-terminal domain (N-Ada 10)"/>
    <property type="match status" value="1"/>
</dbReference>
<keyword evidence="2" id="KW-0489">Methyltransferase</keyword>
<dbReference type="InterPro" id="IPR035451">
    <property type="entry name" value="Ada-like_dom_sf"/>
</dbReference>
<dbReference type="Gene3D" id="1.10.10.60">
    <property type="entry name" value="Homeodomain-like"/>
    <property type="match status" value="2"/>
</dbReference>
<accession>A0A368LKQ0</accession>
<dbReference type="Gene3D" id="1.10.340.30">
    <property type="entry name" value="Hypothetical protein, domain 2"/>
    <property type="match status" value="1"/>
</dbReference>
<evidence type="ECO:0000256" key="6">
    <source>
        <dbReference type="ARBA" id="ARBA00022833"/>
    </source>
</evidence>
<evidence type="ECO:0000313" key="13">
    <source>
        <dbReference type="EMBL" id="RCS72366.1"/>
    </source>
</evidence>
<dbReference type="GO" id="GO:0008725">
    <property type="term" value="F:DNA-3-methyladenine glycosylase activity"/>
    <property type="evidence" value="ECO:0007669"/>
    <property type="project" value="TreeGrafter"/>
</dbReference>
<protein>
    <submittedName>
        <fullName evidence="13">DNA-3-methyladenine glycosylase 2 family protein</fullName>
    </submittedName>
</protein>
<dbReference type="GO" id="GO:0006307">
    <property type="term" value="P:DNA alkylation repair"/>
    <property type="evidence" value="ECO:0007669"/>
    <property type="project" value="TreeGrafter"/>
</dbReference>
<evidence type="ECO:0000256" key="3">
    <source>
        <dbReference type="ARBA" id="ARBA00022679"/>
    </source>
</evidence>
<dbReference type="SUPFAM" id="SSF55945">
    <property type="entry name" value="TATA-box binding protein-like"/>
    <property type="match status" value="1"/>
</dbReference>
<keyword evidence="4" id="KW-0479">Metal-binding</keyword>
<proteinExistence type="predicted"/>
<comment type="cofactor">
    <cofactor evidence="1">
        <name>Zn(2+)</name>
        <dbReference type="ChEBI" id="CHEBI:29105"/>
    </cofactor>
</comment>
<evidence type="ECO:0000256" key="9">
    <source>
        <dbReference type="ARBA" id="ARBA00023159"/>
    </source>
</evidence>
<dbReference type="GO" id="GO:0032259">
    <property type="term" value="P:methylation"/>
    <property type="evidence" value="ECO:0007669"/>
    <property type="project" value="UniProtKB-KW"/>
</dbReference>
<reference evidence="13 14" key="1">
    <citation type="journal article" date="2017" name="Elife">
        <title>Extensive horizontal gene transfer in cheese-associated bacteria.</title>
        <authorList>
            <person name="Bonham K.S."/>
            <person name="Wolfe B.E."/>
            <person name="Dutton R.J."/>
        </authorList>
    </citation>
    <scope>NUCLEOTIDE SEQUENCE [LARGE SCALE GENOMIC DNA]</scope>
    <source>
        <strain evidence="13 14">JB196</strain>
    </source>
</reference>
<name>A0A368LKQ0_9VIBR</name>
<dbReference type="PANTHER" id="PTHR43003">
    <property type="entry name" value="DNA-3-METHYLADENINE GLYCOSYLASE"/>
    <property type="match status" value="1"/>
</dbReference>
<dbReference type="Gene3D" id="3.30.310.20">
    <property type="entry name" value="DNA-3-methyladenine glycosylase AlkA, N-terminal domain"/>
    <property type="match status" value="1"/>
</dbReference>
<dbReference type="PROSITE" id="PS00041">
    <property type="entry name" value="HTH_ARAC_FAMILY_1"/>
    <property type="match status" value="1"/>
</dbReference>
<evidence type="ECO:0000256" key="8">
    <source>
        <dbReference type="ARBA" id="ARBA00023125"/>
    </source>
</evidence>
<dbReference type="Pfam" id="PF02805">
    <property type="entry name" value="Ada_Zn_binding"/>
    <property type="match status" value="1"/>
</dbReference>
<keyword evidence="10" id="KW-0804">Transcription</keyword>
<sequence length="456" mass="51949">MSNNSPFGYSSLTIEQCQQARLSRDQRFDGQFFIAVKTTGIFCRPICPAILPKEENVQYFANKAQALESGFRPCLRCRPDSAPESWAWKGVETTFIRALKLIDNGELQRSSLTSLAERVGVSDRYLRQLFQRYLGISPKRYAQLQQLMFAKQLLHSSSMSMTDIAFASGFNSVRRFNDAFQQHLSLSPSKIRRQAHHLGLKKSIDLPFKGQIDWPFMLAFYARRAIAGIETVTNTHYERQVKINDASAWFSISKKSEHALEMEFELEDISQLRALVNQVRRMLDLDADTDVIEQHLDKVAPELVHQKGIRIPGTWNAWEAGVRAILGQQVSVTAAIGQLNLLLRTLCEEGGYFPEPHQIAQADLSFLRMPQSRKETLHRFAEFMAVQPQTDPSEWLVLKGIGPWTISYAQLRGLSQPDRLLDKDLVVKKALVDFPQLTTETASPWGSYATFHLWNL</sequence>
<evidence type="ECO:0000256" key="1">
    <source>
        <dbReference type="ARBA" id="ARBA00001947"/>
    </source>
</evidence>
<dbReference type="InterPro" id="IPR018060">
    <property type="entry name" value="HTH_AraC"/>
</dbReference>
<dbReference type="FunFam" id="3.40.10.10:FF:000001">
    <property type="entry name" value="DNA-3-methyladenine glycosylase 2"/>
    <property type="match status" value="1"/>
</dbReference>
<evidence type="ECO:0000256" key="2">
    <source>
        <dbReference type="ARBA" id="ARBA00022603"/>
    </source>
</evidence>
<dbReference type="Pfam" id="PF06029">
    <property type="entry name" value="AlkA_N"/>
    <property type="match status" value="1"/>
</dbReference>
<evidence type="ECO:0000256" key="4">
    <source>
        <dbReference type="ARBA" id="ARBA00022723"/>
    </source>
</evidence>
<dbReference type="RefSeq" id="WP_086960380.1">
    <property type="nucleotide sequence ID" value="NZ_FUKS01000028.1"/>
</dbReference>
<evidence type="ECO:0000256" key="7">
    <source>
        <dbReference type="ARBA" id="ARBA00023015"/>
    </source>
</evidence>
<evidence type="ECO:0000256" key="11">
    <source>
        <dbReference type="ARBA" id="ARBA00023204"/>
    </source>
</evidence>
<dbReference type="PANTHER" id="PTHR43003:SF13">
    <property type="entry name" value="DNA-3-METHYLADENINE GLYCOSYLASE 2"/>
    <property type="match status" value="1"/>
</dbReference>
<dbReference type="PROSITE" id="PS01124">
    <property type="entry name" value="HTH_ARAC_FAMILY_2"/>
    <property type="match status" value="1"/>
</dbReference>
<dbReference type="InterPro" id="IPR010316">
    <property type="entry name" value="AlkA_N"/>
</dbReference>
<keyword evidence="5" id="KW-0227">DNA damage</keyword>
<keyword evidence="11" id="KW-0234">DNA repair</keyword>
<dbReference type="GO" id="GO:0006285">
    <property type="term" value="P:base-excision repair, AP site formation"/>
    <property type="evidence" value="ECO:0007669"/>
    <property type="project" value="TreeGrafter"/>
</dbReference>
<dbReference type="SMART" id="SM01009">
    <property type="entry name" value="AlkA_N"/>
    <property type="match status" value="1"/>
</dbReference>
<keyword evidence="14" id="KW-1185">Reference proteome</keyword>
<dbReference type="GO" id="GO:0032993">
    <property type="term" value="C:protein-DNA complex"/>
    <property type="evidence" value="ECO:0007669"/>
    <property type="project" value="TreeGrafter"/>
</dbReference>
<evidence type="ECO:0000256" key="10">
    <source>
        <dbReference type="ARBA" id="ARBA00023163"/>
    </source>
</evidence>
<dbReference type="GO" id="GO:0008168">
    <property type="term" value="F:methyltransferase activity"/>
    <property type="evidence" value="ECO:0007669"/>
    <property type="project" value="UniProtKB-KW"/>
</dbReference>
<dbReference type="Proteomes" id="UP000252479">
    <property type="component" value="Unassembled WGS sequence"/>
</dbReference>
<dbReference type="SMART" id="SM00342">
    <property type="entry name" value="HTH_ARAC"/>
    <property type="match status" value="1"/>
</dbReference>
<evidence type="ECO:0000256" key="5">
    <source>
        <dbReference type="ARBA" id="ARBA00022763"/>
    </source>
</evidence>
<keyword evidence="8" id="KW-0238">DNA-binding</keyword>
<dbReference type="GO" id="GO:0043916">
    <property type="term" value="F:DNA-7-methylguanine glycosylase activity"/>
    <property type="evidence" value="ECO:0007669"/>
    <property type="project" value="TreeGrafter"/>
</dbReference>
<gene>
    <name evidence="13" type="ORF">CIK83_01370</name>
</gene>
<keyword evidence="9" id="KW-0010">Activator</keyword>
<dbReference type="InterPro" id="IPR011257">
    <property type="entry name" value="DNA_glycosylase"/>
</dbReference>
<dbReference type="GO" id="GO:0043565">
    <property type="term" value="F:sequence-specific DNA binding"/>
    <property type="evidence" value="ECO:0007669"/>
    <property type="project" value="InterPro"/>
</dbReference>
<evidence type="ECO:0000259" key="12">
    <source>
        <dbReference type="PROSITE" id="PS01124"/>
    </source>
</evidence>
<dbReference type="GO" id="GO:0005737">
    <property type="term" value="C:cytoplasm"/>
    <property type="evidence" value="ECO:0007669"/>
    <property type="project" value="TreeGrafter"/>
</dbReference>
<organism evidence="13 14">
    <name type="scientific">Vibrio casei</name>
    <dbReference type="NCBI Taxonomy" id="673372"/>
    <lineage>
        <taxon>Bacteria</taxon>
        <taxon>Pseudomonadati</taxon>
        <taxon>Pseudomonadota</taxon>
        <taxon>Gammaproteobacteria</taxon>
        <taxon>Vibrionales</taxon>
        <taxon>Vibrionaceae</taxon>
        <taxon>Vibrio</taxon>
    </lineage>
</organism>
<dbReference type="SUPFAM" id="SSF48150">
    <property type="entry name" value="DNA-glycosylase"/>
    <property type="match status" value="1"/>
</dbReference>
<dbReference type="Pfam" id="PF12833">
    <property type="entry name" value="HTH_18"/>
    <property type="match status" value="1"/>
</dbReference>
<dbReference type="InterPro" id="IPR037046">
    <property type="entry name" value="AlkA_N_sf"/>
</dbReference>
<dbReference type="GO" id="GO:0032131">
    <property type="term" value="F:alkylated DNA binding"/>
    <property type="evidence" value="ECO:0007669"/>
    <property type="project" value="TreeGrafter"/>
</dbReference>
<keyword evidence="6" id="KW-0862">Zinc</keyword>
<dbReference type="EMBL" id="QPGL01000001">
    <property type="protein sequence ID" value="RCS72366.1"/>
    <property type="molecule type" value="Genomic_DNA"/>
</dbReference>
<dbReference type="InterPro" id="IPR009057">
    <property type="entry name" value="Homeodomain-like_sf"/>
</dbReference>
<dbReference type="InterPro" id="IPR004026">
    <property type="entry name" value="Ada_DNA_repair_Zn-bd"/>
</dbReference>
<dbReference type="AlphaFoldDB" id="A0A368LKQ0"/>
<dbReference type="GeneID" id="303187545"/>
<dbReference type="GO" id="GO:0008270">
    <property type="term" value="F:zinc ion binding"/>
    <property type="evidence" value="ECO:0007669"/>
    <property type="project" value="InterPro"/>
</dbReference>
<comment type="caution">
    <text evidence="13">The sequence shown here is derived from an EMBL/GenBank/DDBJ whole genome shotgun (WGS) entry which is preliminary data.</text>
</comment>
<dbReference type="SUPFAM" id="SSF46689">
    <property type="entry name" value="Homeodomain-like"/>
    <property type="match status" value="2"/>
</dbReference>
<evidence type="ECO:0000313" key="14">
    <source>
        <dbReference type="Proteomes" id="UP000252479"/>
    </source>
</evidence>
<dbReference type="GO" id="GO:0003700">
    <property type="term" value="F:DNA-binding transcription factor activity"/>
    <property type="evidence" value="ECO:0007669"/>
    <property type="project" value="InterPro"/>
</dbReference>
<feature type="domain" description="HTH araC/xylS-type" evidence="12">
    <location>
        <begin position="96"/>
        <end position="194"/>
    </location>
</feature>
<keyword evidence="7" id="KW-0805">Transcription regulation</keyword>
<keyword evidence="3" id="KW-0808">Transferase</keyword>
<dbReference type="InterPro" id="IPR051912">
    <property type="entry name" value="Alkylbase_DNA_Glycosylase/TA"/>
</dbReference>